<protein>
    <submittedName>
        <fullName evidence="2">Uncharacterized protein LOC113470406</fullName>
    </submittedName>
</protein>
<dbReference type="KEGG" id="dci:113470406"/>
<evidence type="ECO:0000313" key="1">
    <source>
        <dbReference type="Proteomes" id="UP000079169"/>
    </source>
</evidence>
<evidence type="ECO:0000313" key="2">
    <source>
        <dbReference type="RefSeq" id="XP_026684609.1"/>
    </source>
</evidence>
<proteinExistence type="predicted"/>
<organism evidence="1 2">
    <name type="scientific">Diaphorina citri</name>
    <name type="common">Asian citrus psyllid</name>
    <dbReference type="NCBI Taxonomy" id="121845"/>
    <lineage>
        <taxon>Eukaryota</taxon>
        <taxon>Metazoa</taxon>
        <taxon>Ecdysozoa</taxon>
        <taxon>Arthropoda</taxon>
        <taxon>Hexapoda</taxon>
        <taxon>Insecta</taxon>
        <taxon>Pterygota</taxon>
        <taxon>Neoptera</taxon>
        <taxon>Paraneoptera</taxon>
        <taxon>Hemiptera</taxon>
        <taxon>Sternorrhyncha</taxon>
        <taxon>Psylloidea</taxon>
        <taxon>Psyllidae</taxon>
        <taxon>Diaphorininae</taxon>
        <taxon>Diaphorina</taxon>
    </lineage>
</organism>
<dbReference type="GeneID" id="113470406"/>
<name>A0A3Q0J816_DIACI</name>
<dbReference type="AlphaFoldDB" id="A0A3Q0J816"/>
<accession>A0A3Q0J816</accession>
<gene>
    <name evidence="2" type="primary">LOC113470406</name>
</gene>
<dbReference type="Proteomes" id="UP000079169">
    <property type="component" value="Unplaced"/>
</dbReference>
<keyword evidence="1" id="KW-1185">Reference proteome</keyword>
<sequence>SLLTVQRQTQQIETSREIYEANIRIYGQPQSRRIMNRSVTPDDADKTGKLVESFIVHRGFYDEVIDGIYSNPKIGTFTARRFLLFYSAQHPRLNTTSTIHTFSSCRVQKKRTRFINVWDKRLGAFQQRLTSVYNAREKTKNLNLHTLKCMVRDSMETA</sequence>
<feature type="non-terminal residue" evidence="2">
    <location>
        <position position="1"/>
    </location>
</feature>
<dbReference type="PaxDb" id="121845-A0A3Q0J816"/>
<dbReference type="RefSeq" id="XP_026684609.1">
    <property type="nucleotide sequence ID" value="XM_026828808.1"/>
</dbReference>
<reference evidence="2" key="1">
    <citation type="submission" date="2025-08" db="UniProtKB">
        <authorList>
            <consortium name="RefSeq"/>
        </authorList>
    </citation>
    <scope>IDENTIFICATION</scope>
</reference>